<gene>
    <name evidence="4" type="ORF">NSPZN2_10421</name>
</gene>
<feature type="domain" description="Carbamoyltransferase" evidence="2">
    <location>
        <begin position="3"/>
        <end position="358"/>
    </location>
</feature>
<proteinExistence type="inferred from homology"/>
<dbReference type="RefSeq" id="WP_213040308.1">
    <property type="nucleotide sequence ID" value="NZ_CAJNBJ010000001.1"/>
</dbReference>
<sequence>MLILGINEGFEASVVLCRDGKILFAVQEERLTREKGAIGFPSQAVLHCVKHFGLNARNLNHVCLSNLRSPKAETRDELLREYARRGRSGRELLREADLSGSLARLAGMFPGSVENRIREWQAARRGEVNNRTVAEQLARCGLDGVPVSRFHHHSNHAASAYYGLRQNGHEPHLVFTLDGGGDDACAHVYLAENGALRLLAATPTGHSLGNIYAAVTHMLGMRPHEHEYKVMGLAPYADPEQADLQAKVFARYLDLDPADPLRFRRAIPERTSAMLPRLLRDFRVVRFDLVAAGLQRFTEELVLRWIAGAVENTGVRKVLAAGGVFMNVKANQRIASLPGLEYFDVFPSCGDETLPFGAVWQCHVRQGGALTDIRFDGLYLGPEAGTDLSEARARYGEVVEFHELDDPELRTAELLAQGHIVARCSGRMEFGARALGNRSILADPSNQSVVQTINRLIKQRDFWMPFAPAVLGERACEYVHVPASLPQPRISPHMMHAFHTTERRAELAAAVHPADQTARVQMVWKELNPSFHRLIEAFGRLTGRWVLLNTSFNLHGSPIVGGACDAIEVLLKSGLDDLVVDRWLIRKRGSRETGVHASAPSSGGLQDQRQD</sequence>
<dbReference type="InterPro" id="IPR043129">
    <property type="entry name" value="ATPase_NBD"/>
</dbReference>
<dbReference type="InterPro" id="IPR051338">
    <property type="entry name" value="NodU/CmcH_Carbamoyltrnsfr"/>
</dbReference>
<dbReference type="EC" id="2.1.3.-" evidence="4"/>
<dbReference type="PANTHER" id="PTHR34847:SF1">
    <property type="entry name" value="NODULATION PROTEIN U"/>
    <property type="match status" value="1"/>
</dbReference>
<accession>A0ABM8QG11</accession>
<evidence type="ECO:0000313" key="4">
    <source>
        <dbReference type="EMBL" id="CAE6695180.1"/>
    </source>
</evidence>
<comment type="similarity">
    <text evidence="1">Belongs to the NodU/CmcH family.</text>
</comment>
<dbReference type="Proteomes" id="UP000675880">
    <property type="component" value="Unassembled WGS sequence"/>
</dbReference>
<dbReference type="EMBL" id="CAJNBJ010000001">
    <property type="protein sequence ID" value="CAE6695180.1"/>
    <property type="molecule type" value="Genomic_DNA"/>
</dbReference>
<keyword evidence="5" id="KW-1185">Reference proteome</keyword>
<dbReference type="Pfam" id="PF02543">
    <property type="entry name" value="Carbam_trans_N"/>
    <property type="match status" value="1"/>
</dbReference>
<comment type="caution">
    <text evidence="4">The sequence shown here is derived from an EMBL/GenBank/DDBJ whole genome shotgun (WGS) entry which is preliminary data.</text>
</comment>
<evidence type="ECO:0000256" key="1">
    <source>
        <dbReference type="ARBA" id="ARBA00006129"/>
    </source>
</evidence>
<evidence type="ECO:0000259" key="3">
    <source>
        <dbReference type="Pfam" id="PF16861"/>
    </source>
</evidence>
<keyword evidence="4" id="KW-0808">Transferase</keyword>
<dbReference type="GO" id="GO:0016740">
    <property type="term" value="F:transferase activity"/>
    <property type="evidence" value="ECO:0007669"/>
    <property type="project" value="UniProtKB-KW"/>
</dbReference>
<evidence type="ECO:0000259" key="2">
    <source>
        <dbReference type="Pfam" id="PF02543"/>
    </source>
</evidence>
<name>A0ABM8QG11_9BACT</name>
<reference evidence="4 5" key="1">
    <citation type="submission" date="2021-02" db="EMBL/GenBank/DDBJ databases">
        <authorList>
            <person name="Han P."/>
        </authorList>
    </citation>
    <scope>NUCLEOTIDE SEQUENCE [LARGE SCALE GENOMIC DNA]</scope>
    <source>
        <strain evidence="4">Candidatus Nitrospira sp. ZN2</strain>
    </source>
</reference>
<dbReference type="InterPro" id="IPR003696">
    <property type="entry name" value="Carbtransf_dom"/>
</dbReference>
<protein>
    <submittedName>
        <fullName evidence="4">Nodulation protein NolNO</fullName>
        <ecNumber evidence="4">2.1.3.-</ecNumber>
    </submittedName>
</protein>
<dbReference type="Gene3D" id="3.90.870.20">
    <property type="entry name" value="Carbamoyltransferase, C-terminal domain"/>
    <property type="match status" value="1"/>
</dbReference>
<dbReference type="InterPro" id="IPR031730">
    <property type="entry name" value="Carbam_trans_C"/>
</dbReference>
<dbReference type="SUPFAM" id="SSF53067">
    <property type="entry name" value="Actin-like ATPase domain"/>
    <property type="match status" value="1"/>
</dbReference>
<dbReference type="Gene3D" id="3.30.420.40">
    <property type="match status" value="2"/>
</dbReference>
<evidence type="ECO:0000313" key="5">
    <source>
        <dbReference type="Proteomes" id="UP000675880"/>
    </source>
</evidence>
<organism evidence="4 5">
    <name type="scientific">Nitrospira defluvii</name>
    <dbReference type="NCBI Taxonomy" id="330214"/>
    <lineage>
        <taxon>Bacteria</taxon>
        <taxon>Pseudomonadati</taxon>
        <taxon>Nitrospirota</taxon>
        <taxon>Nitrospiria</taxon>
        <taxon>Nitrospirales</taxon>
        <taxon>Nitrospiraceae</taxon>
        <taxon>Nitrospira</taxon>
    </lineage>
</organism>
<dbReference type="PANTHER" id="PTHR34847">
    <property type="entry name" value="NODULATION PROTEIN U"/>
    <property type="match status" value="1"/>
</dbReference>
<feature type="domain" description="Carbamoyltransferase C-terminal" evidence="3">
    <location>
        <begin position="412"/>
        <end position="587"/>
    </location>
</feature>
<dbReference type="InterPro" id="IPR038152">
    <property type="entry name" value="Carbam_trans_C_sf"/>
</dbReference>
<dbReference type="Pfam" id="PF16861">
    <property type="entry name" value="Carbam_trans_C"/>
    <property type="match status" value="1"/>
</dbReference>
<dbReference type="CDD" id="cd24100">
    <property type="entry name" value="ASKHA_NBD_MJ1051-like_N"/>
    <property type="match status" value="1"/>
</dbReference>